<dbReference type="Gene3D" id="2.60.120.10">
    <property type="entry name" value="Jelly Rolls"/>
    <property type="match status" value="1"/>
</dbReference>
<dbReference type="Pfam" id="PF12833">
    <property type="entry name" value="HTH_18"/>
    <property type="match status" value="1"/>
</dbReference>
<keyword evidence="2" id="KW-0238">DNA-binding</keyword>
<dbReference type="CDD" id="cd06124">
    <property type="entry name" value="cupin_NimR-like_N"/>
    <property type="match status" value="1"/>
</dbReference>
<dbReference type="SUPFAM" id="SSF51182">
    <property type="entry name" value="RmlC-like cupins"/>
    <property type="match status" value="1"/>
</dbReference>
<accession>A0ABW5GLC1</accession>
<dbReference type="InterPro" id="IPR011051">
    <property type="entry name" value="RmlC_Cupin_sf"/>
</dbReference>
<evidence type="ECO:0000256" key="1">
    <source>
        <dbReference type="ARBA" id="ARBA00023015"/>
    </source>
</evidence>
<dbReference type="PRINTS" id="PR00032">
    <property type="entry name" value="HTHARAC"/>
</dbReference>
<sequence>MRNVLIDEVDDIDRAVLAIRTDYAPDHVVAWHRHRRAQFLYSAQGFMRAETVDGSWVVPAHRAVLIPPGTEHQVTMMSGGTRSLYIEPGAVPWFPRRPRVVDVSPLLRELVLAAVEVEPRYPRRGRDAALMALLLHELNGLAPLPLDLPLPRDERLRALCESFLTAPDVHDPPARWAARLHVSERTLNRLFHAETGMSFTRWRQRACVLHALPPLAEGRPIADIAAALGYESPAAFSTMFLRLLGASPREYRAADPGP</sequence>
<dbReference type="Gene3D" id="1.10.10.60">
    <property type="entry name" value="Homeodomain-like"/>
    <property type="match status" value="2"/>
</dbReference>
<evidence type="ECO:0000313" key="6">
    <source>
        <dbReference type="Proteomes" id="UP001597419"/>
    </source>
</evidence>
<dbReference type="PANTHER" id="PTHR11019">
    <property type="entry name" value="HTH-TYPE TRANSCRIPTIONAL REGULATOR NIMR"/>
    <property type="match status" value="1"/>
</dbReference>
<evidence type="ECO:0000256" key="2">
    <source>
        <dbReference type="ARBA" id="ARBA00023125"/>
    </source>
</evidence>
<keyword evidence="3" id="KW-0804">Transcription</keyword>
<dbReference type="PROSITE" id="PS01124">
    <property type="entry name" value="HTH_ARAC_FAMILY_2"/>
    <property type="match status" value="1"/>
</dbReference>
<evidence type="ECO:0000259" key="4">
    <source>
        <dbReference type="PROSITE" id="PS01124"/>
    </source>
</evidence>
<protein>
    <submittedName>
        <fullName evidence="5">Helix-turn-helix transcriptional regulator</fullName>
    </submittedName>
</protein>
<name>A0ABW5GLC1_9PSEU</name>
<dbReference type="InterPro" id="IPR014710">
    <property type="entry name" value="RmlC-like_jellyroll"/>
</dbReference>
<dbReference type="SMART" id="SM00342">
    <property type="entry name" value="HTH_ARAC"/>
    <property type="match status" value="1"/>
</dbReference>
<keyword evidence="6" id="KW-1185">Reference proteome</keyword>
<dbReference type="PANTHER" id="PTHR11019:SF159">
    <property type="entry name" value="TRANSCRIPTIONAL REGULATOR-RELATED"/>
    <property type="match status" value="1"/>
</dbReference>
<feature type="domain" description="HTH araC/xylS-type" evidence="4">
    <location>
        <begin position="177"/>
        <end position="254"/>
    </location>
</feature>
<evidence type="ECO:0000256" key="3">
    <source>
        <dbReference type="ARBA" id="ARBA00023163"/>
    </source>
</evidence>
<dbReference type="InterPro" id="IPR018060">
    <property type="entry name" value="HTH_AraC"/>
</dbReference>
<comment type="caution">
    <text evidence="5">The sequence shown here is derived from an EMBL/GenBank/DDBJ whole genome shotgun (WGS) entry which is preliminary data.</text>
</comment>
<proteinExistence type="predicted"/>
<gene>
    <name evidence="5" type="ORF">ACFSYJ_23795</name>
</gene>
<keyword evidence="1" id="KW-0805">Transcription regulation</keyword>
<dbReference type="Pfam" id="PF02311">
    <property type="entry name" value="AraC_binding"/>
    <property type="match status" value="1"/>
</dbReference>
<evidence type="ECO:0000313" key="5">
    <source>
        <dbReference type="EMBL" id="MFD2461650.1"/>
    </source>
</evidence>
<dbReference type="RefSeq" id="WP_345390270.1">
    <property type="nucleotide sequence ID" value="NZ_BAABHG010000004.1"/>
</dbReference>
<dbReference type="InterPro" id="IPR020449">
    <property type="entry name" value="Tscrpt_reg_AraC-type_HTH"/>
</dbReference>
<dbReference type="InterPro" id="IPR003313">
    <property type="entry name" value="AraC-bd"/>
</dbReference>
<organism evidence="5 6">
    <name type="scientific">Amycolatopsis samaneae</name>
    <dbReference type="NCBI Taxonomy" id="664691"/>
    <lineage>
        <taxon>Bacteria</taxon>
        <taxon>Bacillati</taxon>
        <taxon>Actinomycetota</taxon>
        <taxon>Actinomycetes</taxon>
        <taxon>Pseudonocardiales</taxon>
        <taxon>Pseudonocardiaceae</taxon>
        <taxon>Amycolatopsis</taxon>
    </lineage>
</organism>
<reference evidence="6" key="1">
    <citation type="journal article" date="2019" name="Int. J. Syst. Evol. Microbiol.">
        <title>The Global Catalogue of Microorganisms (GCM) 10K type strain sequencing project: providing services to taxonomists for standard genome sequencing and annotation.</title>
        <authorList>
            <consortium name="The Broad Institute Genomics Platform"/>
            <consortium name="The Broad Institute Genome Sequencing Center for Infectious Disease"/>
            <person name="Wu L."/>
            <person name="Ma J."/>
        </authorList>
    </citation>
    <scope>NUCLEOTIDE SEQUENCE [LARGE SCALE GENOMIC DNA]</scope>
    <source>
        <strain evidence="6">CGMCC 4.7643</strain>
    </source>
</reference>
<dbReference type="EMBL" id="JBHUKU010000014">
    <property type="protein sequence ID" value="MFD2461650.1"/>
    <property type="molecule type" value="Genomic_DNA"/>
</dbReference>
<dbReference type="SUPFAM" id="SSF46689">
    <property type="entry name" value="Homeodomain-like"/>
    <property type="match status" value="2"/>
</dbReference>
<dbReference type="InterPro" id="IPR009057">
    <property type="entry name" value="Homeodomain-like_sf"/>
</dbReference>
<dbReference type="Proteomes" id="UP001597419">
    <property type="component" value="Unassembled WGS sequence"/>
</dbReference>